<dbReference type="AlphaFoldDB" id="A0A5B7GE22"/>
<keyword evidence="2" id="KW-1185">Reference proteome</keyword>
<evidence type="ECO:0000313" key="1">
    <source>
        <dbReference type="EMBL" id="MPC55615.1"/>
    </source>
</evidence>
<name>A0A5B7GE22_PORTR</name>
<sequence length="75" mass="8164">MVTLLQNNEGEGTLHKDDIGMNNTLHSILSRVINTIIQSSVLTLPCTAEPLMSVFYLFVFGEADSTPTISNADHS</sequence>
<comment type="caution">
    <text evidence="1">The sequence shown here is derived from an EMBL/GenBank/DDBJ whole genome shotgun (WGS) entry which is preliminary data.</text>
</comment>
<organism evidence="1 2">
    <name type="scientific">Portunus trituberculatus</name>
    <name type="common">Swimming crab</name>
    <name type="synonym">Neptunus trituberculatus</name>
    <dbReference type="NCBI Taxonomy" id="210409"/>
    <lineage>
        <taxon>Eukaryota</taxon>
        <taxon>Metazoa</taxon>
        <taxon>Ecdysozoa</taxon>
        <taxon>Arthropoda</taxon>
        <taxon>Crustacea</taxon>
        <taxon>Multicrustacea</taxon>
        <taxon>Malacostraca</taxon>
        <taxon>Eumalacostraca</taxon>
        <taxon>Eucarida</taxon>
        <taxon>Decapoda</taxon>
        <taxon>Pleocyemata</taxon>
        <taxon>Brachyura</taxon>
        <taxon>Eubrachyura</taxon>
        <taxon>Portunoidea</taxon>
        <taxon>Portunidae</taxon>
        <taxon>Portuninae</taxon>
        <taxon>Portunus</taxon>
    </lineage>
</organism>
<gene>
    <name evidence="1" type="ORF">E2C01_049558</name>
</gene>
<dbReference type="EMBL" id="VSRR010013323">
    <property type="protein sequence ID" value="MPC55615.1"/>
    <property type="molecule type" value="Genomic_DNA"/>
</dbReference>
<reference evidence="1 2" key="1">
    <citation type="submission" date="2019-05" db="EMBL/GenBank/DDBJ databases">
        <title>Another draft genome of Portunus trituberculatus and its Hox gene families provides insights of decapod evolution.</title>
        <authorList>
            <person name="Jeong J.-H."/>
            <person name="Song I."/>
            <person name="Kim S."/>
            <person name="Choi T."/>
            <person name="Kim D."/>
            <person name="Ryu S."/>
            <person name="Kim W."/>
        </authorList>
    </citation>
    <scope>NUCLEOTIDE SEQUENCE [LARGE SCALE GENOMIC DNA]</scope>
    <source>
        <tissue evidence="1">Muscle</tissue>
    </source>
</reference>
<dbReference type="Proteomes" id="UP000324222">
    <property type="component" value="Unassembled WGS sequence"/>
</dbReference>
<protein>
    <submittedName>
        <fullName evidence="1">Uncharacterized protein</fullName>
    </submittedName>
</protein>
<evidence type="ECO:0000313" key="2">
    <source>
        <dbReference type="Proteomes" id="UP000324222"/>
    </source>
</evidence>
<proteinExistence type="predicted"/>
<accession>A0A5B7GE22</accession>